<dbReference type="PANTHER" id="PTHR36505:SF1">
    <property type="entry name" value="BLR1072 PROTEIN"/>
    <property type="match status" value="1"/>
</dbReference>
<evidence type="ECO:0000313" key="2">
    <source>
        <dbReference type="EMBL" id="KWT65838.1"/>
    </source>
</evidence>
<proteinExistence type="predicted"/>
<dbReference type="PATRIC" id="fig|121290.4.peg.1998"/>
<dbReference type="Gene3D" id="2.30.30.240">
    <property type="entry name" value="PRC-barrel domain"/>
    <property type="match status" value="1"/>
</dbReference>
<accession>A0A109BBP0</accession>
<gene>
    <name evidence="2" type="ORF">APY04_2685</name>
</gene>
<dbReference type="InterPro" id="IPR027275">
    <property type="entry name" value="PRC-brl_dom"/>
</dbReference>
<dbReference type="SUPFAM" id="SSF50346">
    <property type="entry name" value="PRC-barrel domain"/>
    <property type="match status" value="1"/>
</dbReference>
<feature type="domain" description="PRC-barrel" evidence="1">
    <location>
        <begin position="18"/>
        <end position="89"/>
    </location>
</feature>
<dbReference type="Pfam" id="PF05239">
    <property type="entry name" value="PRC"/>
    <property type="match status" value="1"/>
</dbReference>
<dbReference type="Proteomes" id="UP000059074">
    <property type="component" value="Unassembled WGS sequence"/>
</dbReference>
<dbReference type="EMBL" id="LMTR01000075">
    <property type="protein sequence ID" value="KWT65838.1"/>
    <property type="molecule type" value="Genomic_DNA"/>
</dbReference>
<sequence>MRKAENDDMIVPQLNASVDDVEDMDIYDSTGRKIAEVEAVVIDGTGTVRGLVIEHGGLLGIGSREAILEIGDVQLKDGRLVVNMTEEQLPSLPEWRK</sequence>
<evidence type="ECO:0000259" key="1">
    <source>
        <dbReference type="Pfam" id="PF05239"/>
    </source>
</evidence>
<dbReference type="RefSeq" id="WP_068463279.1">
    <property type="nucleotide sequence ID" value="NZ_LMTR01000075.1"/>
</dbReference>
<name>A0A109BBP0_HYPSL</name>
<reference evidence="2 3" key="1">
    <citation type="submission" date="2015-10" db="EMBL/GenBank/DDBJ databases">
        <title>Transcriptomic analysis of a linuron degrading triple-species bacterial consortium.</title>
        <authorList>
            <person name="Albers P."/>
        </authorList>
    </citation>
    <scope>NUCLEOTIDE SEQUENCE [LARGE SCALE GENOMIC DNA]</scope>
    <source>
        <strain evidence="2 3">WDL6</strain>
    </source>
</reference>
<comment type="caution">
    <text evidence="2">The sequence shown here is derived from an EMBL/GenBank/DDBJ whole genome shotgun (WGS) entry which is preliminary data.</text>
</comment>
<dbReference type="AlphaFoldDB" id="A0A109BBP0"/>
<dbReference type="PANTHER" id="PTHR36505">
    <property type="entry name" value="BLR1072 PROTEIN"/>
    <property type="match status" value="1"/>
</dbReference>
<dbReference type="InterPro" id="IPR011033">
    <property type="entry name" value="PRC_barrel-like_sf"/>
</dbReference>
<protein>
    <recommendedName>
        <fullName evidence="1">PRC-barrel domain-containing protein</fullName>
    </recommendedName>
</protein>
<organism evidence="2 3">
    <name type="scientific">Hyphomicrobium sulfonivorans</name>
    <dbReference type="NCBI Taxonomy" id="121290"/>
    <lineage>
        <taxon>Bacteria</taxon>
        <taxon>Pseudomonadati</taxon>
        <taxon>Pseudomonadota</taxon>
        <taxon>Alphaproteobacteria</taxon>
        <taxon>Hyphomicrobiales</taxon>
        <taxon>Hyphomicrobiaceae</taxon>
        <taxon>Hyphomicrobium</taxon>
    </lineage>
</organism>
<evidence type="ECO:0000313" key="3">
    <source>
        <dbReference type="Proteomes" id="UP000059074"/>
    </source>
</evidence>
<keyword evidence="3" id="KW-1185">Reference proteome</keyword>